<evidence type="ECO:0000313" key="5">
    <source>
        <dbReference type="Proteomes" id="UP000092575"/>
    </source>
</evidence>
<keyword evidence="6" id="KW-1185">Reference proteome</keyword>
<name>A0A1B8QHS0_MORNO</name>
<dbReference type="STRING" id="478.A7456_06510"/>
<organism evidence="3 5">
    <name type="scientific">Moraxella nonliquefaciens</name>
    <dbReference type="NCBI Taxonomy" id="478"/>
    <lineage>
        <taxon>Bacteria</taxon>
        <taxon>Pseudomonadati</taxon>
        <taxon>Pseudomonadota</taxon>
        <taxon>Gammaproteobacteria</taxon>
        <taxon>Moraxellales</taxon>
        <taxon>Moraxellaceae</taxon>
        <taxon>Moraxella</taxon>
    </lineage>
</organism>
<dbReference type="RefSeq" id="WP_067010291.1">
    <property type="nucleotide sequence ID" value="NZ_CP065728.1"/>
</dbReference>
<evidence type="ECO:0000256" key="2">
    <source>
        <dbReference type="ARBA" id="ARBA00049988"/>
    </source>
</evidence>
<dbReference type="EMBL" id="CP065728">
    <property type="protein sequence ID" value="QPT45022.1"/>
    <property type="molecule type" value="Genomic_DNA"/>
</dbReference>
<evidence type="ECO:0000313" key="3">
    <source>
        <dbReference type="EMBL" id="OBX82908.1"/>
    </source>
</evidence>
<dbReference type="Proteomes" id="UP000092575">
    <property type="component" value="Unassembled WGS sequence"/>
</dbReference>
<comment type="similarity">
    <text evidence="2">Belongs to the TacA antitoxin family.</text>
</comment>
<dbReference type="AlphaFoldDB" id="A0A1B8QHS0"/>
<dbReference type="SUPFAM" id="SSF47598">
    <property type="entry name" value="Ribbon-helix-helix"/>
    <property type="match status" value="1"/>
</dbReference>
<sequence>MPATECINIRTTPHAKALIEKASQCLGVLVSSFMAQSAYKKALSLEQSETIYLNQDEWQKVLAMLDDEPSDEINALLARGYRVIGR</sequence>
<protein>
    <submittedName>
        <fullName evidence="4">DUF1778 domain-containing protein</fullName>
    </submittedName>
</protein>
<evidence type="ECO:0000313" key="4">
    <source>
        <dbReference type="EMBL" id="QPT45022.1"/>
    </source>
</evidence>
<dbReference type="Proteomes" id="UP000594834">
    <property type="component" value="Chromosome"/>
</dbReference>
<proteinExistence type="inferred from homology"/>
<evidence type="ECO:0000256" key="1">
    <source>
        <dbReference type="ARBA" id="ARBA00022649"/>
    </source>
</evidence>
<dbReference type="EMBL" id="LXTW01000034">
    <property type="protein sequence ID" value="OBX82908.1"/>
    <property type="molecule type" value="Genomic_DNA"/>
</dbReference>
<dbReference type="InterPro" id="IPR014795">
    <property type="entry name" value="TacA_1-like"/>
</dbReference>
<dbReference type="InterPro" id="IPR010985">
    <property type="entry name" value="Ribbon_hlx_hlx"/>
</dbReference>
<gene>
    <name evidence="3" type="ORF">A7456_06510</name>
    <name evidence="4" type="ORF">I6G26_03125</name>
</gene>
<reference evidence="4 6" key="2">
    <citation type="submission" date="2020-12" db="EMBL/GenBank/DDBJ databases">
        <title>FDA dAtabase for Regulatory Grade micrObial Sequences (FDA-ARGOS): Supporting development and validation of Infectious Disease Dx tests.</title>
        <authorList>
            <person name="Sproer C."/>
            <person name="Gronow S."/>
            <person name="Severitt S."/>
            <person name="Schroder I."/>
            <person name="Tallon L."/>
            <person name="Sadzewicz L."/>
            <person name="Zhao X."/>
            <person name="Boylan J."/>
            <person name="Ott S."/>
            <person name="Bowen H."/>
            <person name="Vavikolanu K."/>
            <person name="Mehta A."/>
            <person name="Aluvathingal J."/>
            <person name="Nadendla S."/>
            <person name="Lowell S."/>
            <person name="Myers T."/>
            <person name="Yan Y."/>
            <person name="Sichtig H."/>
        </authorList>
    </citation>
    <scope>NUCLEOTIDE SEQUENCE [LARGE SCALE GENOMIC DNA]</scope>
    <source>
        <strain evidence="4 6">FDAARGOS_869</strain>
    </source>
</reference>
<dbReference type="Gene3D" id="1.20.5.780">
    <property type="entry name" value="Single helix bin"/>
    <property type="match status" value="1"/>
</dbReference>
<keyword evidence="1" id="KW-1277">Toxin-antitoxin system</keyword>
<dbReference type="GO" id="GO:0006355">
    <property type="term" value="P:regulation of DNA-templated transcription"/>
    <property type="evidence" value="ECO:0007669"/>
    <property type="project" value="InterPro"/>
</dbReference>
<accession>A0A1B8QHS0</accession>
<dbReference type="Pfam" id="PF08681">
    <property type="entry name" value="TacA1"/>
    <property type="match status" value="1"/>
</dbReference>
<evidence type="ECO:0000313" key="6">
    <source>
        <dbReference type="Proteomes" id="UP000594834"/>
    </source>
</evidence>
<reference evidence="3 5" key="1">
    <citation type="submission" date="2016-05" db="EMBL/GenBank/DDBJ databases">
        <title>Draft genome sequence of Moraxella nonliquefaciens CCUG 348T.</title>
        <authorList>
            <person name="Salva-Serra F."/>
            <person name="Engstrom-Jakobsson H."/>
            <person name="Thorell K."/>
            <person name="Gonzales-Siles L."/>
            <person name="Karlsson R."/>
            <person name="Boulund F."/>
            <person name="Engstrand L."/>
            <person name="Kristiansson E."/>
            <person name="Moore E."/>
        </authorList>
    </citation>
    <scope>NUCLEOTIDE SEQUENCE [LARGE SCALE GENOMIC DNA]</scope>
    <source>
        <strain evidence="3 5">CCUG 348</strain>
    </source>
</reference>